<evidence type="ECO:0000256" key="1">
    <source>
        <dbReference type="SAM" id="Phobius"/>
    </source>
</evidence>
<protein>
    <submittedName>
        <fullName evidence="2">Lysylphosphatidylglycerol synthase domain-containing protein</fullName>
    </submittedName>
</protein>
<feature type="transmembrane region" description="Helical" evidence="1">
    <location>
        <begin position="7"/>
        <end position="27"/>
    </location>
</feature>
<keyword evidence="3" id="KW-1185">Reference proteome</keyword>
<dbReference type="EMBL" id="JAMDMX010000042">
    <property type="protein sequence ID" value="MCY9693877.1"/>
    <property type="molecule type" value="Genomic_DNA"/>
</dbReference>
<comment type="caution">
    <text evidence="2">The sequence shown here is derived from an EMBL/GenBank/DDBJ whole genome shotgun (WGS) entry which is preliminary data.</text>
</comment>
<dbReference type="RefSeq" id="WP_029199444.1">
    <property type="nucleotide sequence ID" value="NZ_JAMDMW010000214.1"/>
</dbReference>
<organism evidence="2 3">
    <name type="scientific">Paenibacillus alginolyticus</name>
    <dbReference type="NCBI Taxonomy" id="59839"/>
    <lineage>
        <taxon>Bacteria</taxon>
        <taxon>Bacillati</taxon>
        <taxon>Bacillota</taxon>
        <taxon>Bacilli</taxon>
        <taxon>Bacillales</taxon>
        <taxon>Paenibacillaceae</taxon>
        <taxon>Paenibacillus</taxon>
    </lineage>
</organism>
<keyword evidence="1" id="KW-0812">Transmembrane</keyword>
<evidence type="ECO:0000313" key="2">
    <source>
        <dbReference type="EMBL" id="MCY9693877.1"/>
    </source>
</evidence>
<name>A0ABT4GCF8_9BACL</name>
<reference evidence="2 3" key="1">
    <citation type="submission" date="2022-05" db="EMBL/GenBank/DDBJ databases">
        <title>Genome Sequencing of Bee-Associated Microbes.</title>
        <authorList>
            <person name="Dunlap C."/>
        </authorList>
    </citation>
    <scope>NUCLEOTIDE SEQUENCE [LARGE SCALE GENOMIC DNA]</scope>
    <source>
        <strain evidence="2 3">NRRL B-14421</strain>
    </source>
</reference>
<sequence>MPTKKQMIRFMAILLIVCSIVLTWQWFDSKEWLRDVELLFHQPQWLVFMFVVYLVSFLLKAAAWRIYTGSEVRFSIYFHAISYSLLVNHLLPVKAGDGRNTMEKPWITPSRICVIGRGSHLAANLRMLAL</sequence>
<dbReference type="Proteomes" id="UP001527099">
    <property type="component" value="Unassembled WGS sequence"/>
</dbReference>
<keyword evidence="1" id="KW-0472">Membrane</keyword>
<gene>
    <name evidence="2" type="ORF">M5X19_13345</name>
</gene>
<feature type="transmembrane region" description="Helical" evidence="1">
    <location>
        <begin position="47"/>
        <end position="67"/>
    </location>
</feature>
<proteinExistence type="predicted"/>
<accession>A0ABT4GCF8</accession>
<evidence type="ECO:0000313" key="3">
    <source>
        <dbReference type="Proteomes" id="UP001527099"/>
    </source>
</evidence>
<keyword evidence="1" id="KW-1133">Transmembrane helix</keyword>